<dbReference type="AlphaFoldDB" id="A0A915YH09"/>
<evidence type="ECO:0000313" key="2">
    <source>
        <dbReference type="Proteomes" id="UP001060919"/>
    </source>
</evidence>
<proteinExistence type="predicted"/>
<evidence type="ECO:0000313" key="1">
    <source>
        <dbReference type="EMBL" id="BDS12885.1"/>
    </source>
</evidence>
<dbReference type="Proteomes" id="UP001060919">
    <property type="component" value="Chromosome"/>
</dbReference>
<dbReference type="KEGG" id="aup:AsAng_0036100"/>
<name>A0A915YH09_9BACT</name>
<gene>
    <name evidence="1" type="ORF">AsAng_0036100</name>
</gene>
<organism evidence="1 2">
    <name type="scientific">Aureispira anguillae</name>
    <dbReference type="NCBI Taxonomy" id="2864201"/>
    <lineage>
        <taxon>Bacteria</taxon>
        <taxon>Pseudomonadati</taxon>
        <taxon>Bacteroidota</taxon>
        <taxon>Saprospiria</taxon>
        <taxon>Saprospirales</taxon>
        <taxon>Saprospiraceae</taxon>
        <taxon>Aureispira</taxon>
    </lineage>
</organism>
<accession>A0A915YH09</accession>
<keyword evidence="2" id="KW-1185">Reference proteome</keyword>
<protein>
    <submittedName>
        <fullName evidence="1">SH3 domain-containing protein</fullName>
    </submittedName>
</protein>
<reference evidence="1" key="1">
    <citation type="submission" date="2022-09" db="EMBL/GenBank/DDBJ databases">
        <title>Aureispira anguillicida sp. nov., isolated from Leptocephalus of Japanese eel Anguilla japonica.</title>
        <authorList>
            <person name="Yuasa K."/>
            <person name="Mekata T."/>
            <person name="Ikunari K."/>
        </authorList>
    </citation>
    <scope>NUCLEOTIDE SEQUENCE</scope>
    <source>
        <strain evidence="1">EL160426</strain>
    </source>
</reference>
<dbReference type="EMBL" id="AP026867">
    <property type="protein sequence ID" value="BDS12885.1"/>
    <property type="molecule type" value="Genomic_DNA"/>
</dbReference>
<sequence length="416" mass="47291">MSKLSVFFHPNCVKNLRFSPLKLQFLPSLKKYRSINSILLLSIYLSLFFAACQNSSNETDPAPIDSTQTSNSSPAVISIQGHPISLVIITEQAIIRENPSIEATEIARLVKGDSLIFTNKISNFNTAIKLEGIAYNEPWLRVILANNKMGWVYGGCINFDARQQRQLKEKTLDQRVVTLFGQSLAKQISIYQKELQSTSTTPGFRSLYSRAQSIKDSLEHQIAIHLHASNKSQLPNFFWLNELMDGLIVHYIPEQHRYYLFRDLKRWQALSLKTTGTEDDQFIETLLASYPSDSIVFHFYGWQLPIDSTTTCSLLGSQIHSKVLEKISAALDSNSNGYFKQEIIALKQAIVDDISVSNHYWLSLESIQSELDAIIERQYPFFTTSDRVALKTRRQMIGNYTQNNIVINLFEGQAST</sequence>
<dbReference type="RefSeq" id="WP_264788229.1">
    <property type="nucleotide sequence ID" value="NZ_AP026867.1"/>
</dbReference>